<organism evidence="2 3">
    <name type="scientific">Cryptotermes secundus</name>
    <dbReference type="NCBI Taxonomy" id="105785"/>
    <lineage>
        <taxon>Eukaryota</taxon>
        <taxon>Metazoa</taxon>
        <taxon>Ecdysozoa</taxon>
        <taxon>Arthropoda</taxon>
        <taxon>Hexapoda</taxon>
        <taxon>Insecta</taxon>
        <taxon>Pterygota</taxon>
        <taxon>Neoptera</taxon>
        <taxon>Polyneoptera</taxon>
        <taxon>Dictyoptera</taxon>
        <taxon>Blattodea</taxon>
        <taxon>Blattoidea</taxon>
        <taxon>Termitoidae</taxon>
        <taxon>Kalotermitidae</taxon>
        <taxon>Cryptotermitinae</taxon>
        <taxon>Cryptotermes</taxon>
    </lineage>
</organism>
<feature type="compositionally biased region" description="Polar residues" evidence="1">
    <location>
        <begin position="108"/>
        <end position="119"/>
    </location>
</feature>
<keyword evidence="3" id="KW-1185">Reference proteome</keyword>
<evidence type="ECO:0000313" key="3">
    <source>
        <dbReference type="Proteomes" id="UP000235965"/>
    </source>
</evidence>
<reference evidence="2 3" key="1">
    <citation type="submission" date="2017-12" db="EMBL/GenBank/DDBJ databases">
        <title>Hemimetabolous genomes reveal molecular basis of termite eusociality.</title>
        <authorList>
            <person name="Harrison M.C."/>
            <person name="Jongepier E."/>
            <person name="Robertson H.M."/>
            <person name="Arning N."/>
            <person name="Bitard-Feildel T."/>
            <person name="Chao H."/>
            <person name="Childers C.P."/>
            <person name="Dinh H."/>
            <person name="Doddapaneni H."/>
            <person name="Dugan S."/>
            <person name="Gowin J."/>
            <person name="Greiner C."/>
            <person name="Han Y."/>
            <person name="Hu H."/>
            <person name="Hughes D.S.T."/>
            <person name="Huylmans A.-K."/>
            <person name="Kemena C."/>
            <person name="Kremer L.P.M."/>
            <person name="Lee S.L."/>
            <person name="Lopez-Ezquerra A."/>
            <person name="Mallet L."/>
            <person name="Monroy-Kuhn J.M."/>
            <person name="Moser A."/>
            <person name="Murali S.C."/>
            <person name="Muzny D.M."/>
            <person name="Otani S."/>
            <person name="Piulachs M.-D."/>
            <person name="Poelchau M."/>
            <person name="Qu J."/>
            <person name="Schaub F."/>
            <person name="Wada-Katsumata A."/>
            <person name="Worley K.C."/>
            <person name="Xie Q."/>
            <person name="Ylla G."/>
            <person name="Poulsen M."/>
            <person name="Gibbs R.A."/>
            <person name="Schal C."/>
            <person name="Richards S."/>
            <person name="Belles X."/>
            <person name="Korb J."/>
            <person name="Bornberg-Bauer E."/>
        </authorList>
    </citation>
    <scope>NUCLEOTIDE SEQUENCE [LARGE SCALE GENOMIC DNA]</scope>
    <source>
        <tissue evidence="2">Whole body</tissue>
    </source>
</reference>
<accession>A0A2J7PZ43</accession>
<proteinExistence type="predicted"/>
<gene>
    <name evidence="2" type="ORF">B7P43_G12731</name>
</gene>
<name>A0A2J7PZ43_9NEOP</name>
<feature type="non-terminal residue" evidence="2">
    <location>
        <position position="143"/>
    </location>
</feature>
<dbReference type="EMBL" id="NEVH01020341">
    <property type="protein sequence ID" value="PNF21596.1"/>
    <property type="molecule type" value="Genomic_DNA"/>
</dbReference>
<feature type="compositionally biased region" description="Polar residues" evidence="1">
    <location>
        <begin position="74"/>
        <end position="87"/>
    </location>
</feature>
<dbReference type="AlphaFoldDB" id="A0A2J7PZ43"/>
<protein>
    <submittedName>
        <fullName evidence="2">Uncharacterized protein</fullName>
    </submittedName>
</protein>
<dbReference type="OrthoDB" id="19493at2759"/>
<evidence type="ECO:0000256" key="1">
    <source>
        <dbReference type="SAM" id="MobiDB-lite"/>
    </source>
</evidence>
<dbReference type="Proteomes" id="UP000235965">
    <property type="component" value="Unassembled WGS sequence"/>
</dbReference>
<sequence>MELAPTSSKLHLLADLETKLEDEKEARKISPLLQEIGKHMKEKQNAQRLKSGIFLVENEQFHWGRVEEDEQKSLKSYPNVHTLNVNGQKEKSRSLTASPENNRREKSGSSLQAHKSVGSTSLPELADVVVSADDDVLFRKKIF</sequence>
<feature type="region of interest" description="Disordered" evidence="1">
    <location>
        <begin position="72"/>
        <end position="119"/>
    </location>
</feature>
<evidence type="ECO:0000313" key="2">
    <source>
        <dbReference type="EMBL" id="PNF21596.1"/>
    </source>
</evidence>
<comment type="caution">
    <text evidence="2">The sequence shown here is derived from an EMBL/GenBank/DDBJ whole genome shotgun (WGS) entry which is preliminary data.</text>
</comment>